<accession>A0A1F6NY79</accession>
<reference evidence="13 14" key="1">
    <citation type="journal article" date="2016" name="Nat. Commun.">
        <title>Thousands of microbial genomes shed light on interconnected biogeochemical processes in an aquifer system.</title>
        <authorList>
            <person name="Anantharaman K."/>
            <person name="Brown C.T."/>
            <person name="Hug L.A."/>
            <person name="Sharon I."/>
            <person name="Castelle C.J."/>
            <person name="Probst A.J."/>
            <person name="Thomas B.C."/>
            <person name="Singh A."/>
            <person name="Wilkins M.J."/>
            <person name="Karaoz U."/>
            <person name="Brodie E.L."/>
            <person name="Williams K.H."/>
            <person name="Hubbard S.S."/>
            <person name="Banfield J.F."/>
        </authorList>
    </citation>
    <scope>NUCLEOTIDE SEQUENCE [LARGE SCALE GENOMIC DNA]</scope>
</reference>
<dbReference type="GO" id="GO:0000428">
    <property type="term" value="C:DNA-directed RNA polymerase complex"/>
    <property type="evidence" value="ECO:0007669"/>
    <property type="project" value="UniProtKB-KW"/>
</dbReference>
<comment type="catalytic activity">
    <reaction evidence="10">
        <text>RNA(n) + a ribonucleoside 5'-triphosphate = RNA(n+1) + diphosphate</text>
        <dbReference type="Rhea" id="RHEA:21248"/>
        <dbReference type="Rhea" id="RHEA-COMP:14527"/>
        <dbReference type="Rhea" id="RHEA-COMP:17342"/>
        <dbReference type="ChEBI" id="CHEBI:33019"/>
        <dbReference type="ChEBI" id="CHEBI:61557"/>
        <dbReference type="ChEBI" id="CHEBI:140395"/>
        <dbReference type="EC" id="2.7.7.6"/>
    </reaction>
</comment>
<evidence type="ECO:0000256" key="4">
    <source>
        <dbReference type="ARBA" id="ARBA00022478"/>
    </source>
</evidence>
<evidence type="ECO:0000259" key="12">
    <source>
        <dbReference type="SMART" id="SM00662"/>
    </source>
</evidence>
<feature type="compositionally biased region" description="Basic residues" evidence="11">
    <location>
        <begin position="264"/>
        <end position="274"/>
    </location>
</feature>
<dbReference type="InterPro" id="IPR036603">
    <property type="entry name" value="RBP11-like"/>
</dbReference>
<feature type="domain" description="DNA-directed RNA polymerase RpoA/D/Rpb3-type" evidence="12">
    <location>
        <begin position="20"/>
        <end position="227"/>
    </location>
</feature>
<dbReference type="CDD" id="cd06928">
    <property type="entry name" value="RNAP_alpha_NTD"/>
    <property type="match status" value="1"/>
</dbReference>
<keyword evidence="4 13" id="KW-0240">DNA-directed RNA polymerase</keyword>
<dbReference type="GO" id="GO:0006351">
    <property type="term" value="P:DNA-templated transcription"/>
    <property type="evidence" value="ECO:0007669"/>
    <property type="project" value="InterPro"/>
</dbReference>
<dbReference type="NCBIfam" id="TIGR02027">
    <property type="entry name" value="rpoA"/>
    <property type="match status" value="1"/>
</dbReference>
<evidence type="ECO:0000256" key="3">
    <source>
        <dbReference type="ARBA" id="ARBA00015972"/>
    </source>
</evidence>
<dbReference type="EMBL" id="MFQZ01000001">
    <property type="protein sequence ID" value="OGH88604.1"/>
    <property type="molecule type" value="Genomic_DNA"/>
</dbReference>
<evidence type="ECO:0000256" key="6">
    <source>
        <dbReference type="ARBA" id="ARBA00022695"/>
    </source>
</evidence>
<keyword evidence="5" id="KW-0808">Transferase</keyword>
<dbReference type="EC" id="2.7.7.6" evidence="2"/>
<feature type="compositionally biased region" description="Basic and acidic residues" evidence="11">
    <location>
        <begin position="238"/>
        <end position="263"/>
    </location>
</feature>
<name>A0A1F6NY79_9BACT</name>
<evidence type="ECO:0000256" key="5">
    <source>
        <dbReference type="ARBA" id="ARBA00022679"/>
    </source>
</evidence>
<comment type="similarity">
    <text evidence="1">Belongs to the RNA polymerase alpha chain family.</text>
</comment>
<dbReference type="GO" id="GO:0046983">
    <property type="term" value="F:protein dimerization activity"/>
    <property type="evidence" value="ECO:0007669"/>
    <property type="project" value="InterPro"/>
</dbReference>
<dbReference type="AlphaFoldDB" id="A0A1F6NY79"/>
<evidence type="ECO:0000256" key="11">
    <source>
        <dbReference type="SAM" id="MobiDB-lite"/>
    </source>
</evidence>
<dbReference type="Proteomes" id="UP000177907">
    <property type="component" value="Unassembled WGS sequence"/>
</dbReference>
<evidence type="ECO:0000256" key="2">
    <source>
        <dbReference type="ARBA" id="ARBA00012418"/>
    </source>
</evidence>
<dbReference type="Gene3D" id="2.170.120.12">
    <property type="entry name" value="DNA-directed RNA polymerase, insert domain"/>
    <property type="match status" value="1"/>
</dbReference>
<evidence type="ECO:0000256" key="7">
    <source>
        <dbReference type="ARBA" id="ARBA00023163"/>
    </source>
</evidence>
<evidence type="ECO:0000256" key="1">
    <source>
        <dbReference type="ARBA" id="ARBA00007123"/>
    </source>
</evidence>
<organism evidence="13 14">
    <name type="scientific">Candidatus Magasanikbacteria bacterium RIFOXYC2_FULL_42_28</name>
    <dbReference type="NCBI Taxonomy" id="1798704"/>
    <lineage>
        <taxon>Bacteria</taxon>
        <taxon>Candidatus Magasanikiibacteriota</taxon>
    </lineage>
</organism>
<dbReference type="Pfam" id="PF01000">
    <property type="entry name" value="RNA_pol_A_bac"/>
    <property type="match status" value="1"/>
</dbReference>
<evidence type="ECO:0000313" key="13">
    <source>
        <dbReference type="EMBL" id="OGH88604.1"/>
    </source>
</evidence>
<evidence type="ECO:0000256" key="10">
    <source>
        <dbReference type="ARBA" id="ARBA00048552"/>
    </source>
</evidence>
<evidence type="ECO:0000313" key="14">
    <source>
        <dbReference type="Proteomes" id="UP000177907"/>
    </source>
</evidence>
<dbReference type="NCBIfam" id="NF003519">
    <property type="entry name" value="PRK05182.2-5"/>
    <property type="match status" value="1"/>
</dbReference>
<sequence length="274" mass="30082">MENFLLPSKIEFQPGADEFSGSLTVMPCYHGYGTTLGNALRRVLLSSLPGSSVESFKIRGVSHEFSAVEGVKEDVVEIILNLKQLSVRVYSDEPVKLNLVKKGKGPVTGADIEKNADVEVINKDLVICNLTGTKGLEMEITVGRGRGYKPVEEKNKDNNELGTILIDSVYSPIKDVGYKVEYTRLGDITNYEKLVLNIETDGTITPQSAAAQATQILIDHFSTVLGSLKDGMNQSEMTMEKPDVDPEVAEGKIETEEKVDKKEKSVKKKTAKKK</sequence>
<comment type="caution">
    <text evidence="13">The sequence shown here is derived from an EMBL/GenBank/DDBJ whole genome shotgun (WGS) entry which is preliminary data.</text>
</comment>
<evidence type="ECO:0000256" key="8">
    <source>
        <dbReference type="ARBA" id="ARBA00032524"/>
    </source>
</evidence>
<dbReference type="InterPro" id="IPR011773">
    <property type="entry name" value="DNA-dir_RpoA"/>
</dbReference>
<dbReference type="GO" id="GO:0003677">
    <property type="term" value="F:DNA binding"/>
    <property type="evidence" value="ECO:0007669"/>
    <property type="project" value="InterPro"/>
</dbReference>
<dbReference type="InterPro" id="IPR011262">
    <property type="entry name" value="DNA-dir_RNA_pol_insert"/>
</dbReference>
<gene>
    <name evidence="13" type="ORF">A3J93_00685</name>
</gene>
<dbReference type="InterPro" id="IPR036643">
    <property type="entry name" value="RNApol_insert_sf"/>
</dbReference>
<dbReference type="Pfam" id="PF01193">
    <property type="entry name" value="RNA_pol_L"/>
    <property type="match status" value="1"/>
</dbReference>
<dbReference type="GO" id="GO:0003899">
    <property type="term" value="F:DNA-directed RNA polymerase activity"/>
    <property type="evidence" value="ECO:0007669"/>
    <property type="project" value="UniProtKB-EC"/>
</dbReference>
<dbReference type="FunFam" id="2.170.120.12:FF:000001">
    <property type="entry name" value="DNA-directed RNA polymerase subunit alpha"/>
    <property type="match status" value="1"/>
</dbReference>
<dbReference type="GO" id="GO:0005737">
    <property type="term" value="C:cytoplasm"/>
    <property type="evidence" value="ECO:0007669"/>
    <property type="project" value="UniProtKB-ARBA"/>
</dbReference>
<keyword evidence="6" id="KW-0548">Nucleotidyltransferase</keyword>
<proteinExistence type="inferred from homology"/>
<dbReference type="SMART" id="SM00662">
    <property type="entry name" value="RPOLD"/>
    <property type="match status" value="1"/>
</dbReference>
<feature type="region of interest" description="Disordered" evidence="11">
    <location>
        <begin position="235"/>
        <end position="274"/>
    </location>
</feature>
<evidence type="ECO:0000256" key="9">
    <source>
        <dbReference type="ARBA" id="ARBA00033070"/>
    </source>
</evidence>
<protein>
    <recommendedName>
        <fullName evidence="3">DNA-directed RNA polymerase subunit alpha</fullName>
        <ecNumber evidence="2">2.7.7.6</ecNumber>
    </recommendedName>
    <alternativeName>
        <fullName evidence="9">RNA polymerase subunit alpha</fullName>
    </alternativeName>
    <alternativeName>
        <fullName evidence="8">Transcriptase subunit alpha</fullName>
    </alternativeName>
</protein>
<dbReference type="SUPFAM" id="SSF55257">
    <property type="entry name" value="RBP11-like subunits of RNA polymerase"/>
    <property type="match status" value="1"/>
</dbReference>
<dbReference type="InterPro" id="IPR011263">
    <property type="entry name" value="DNA-dir_RNA_pol_RpoA/D/Rpb3"/>
</dbReference>
<keyword evidence="7" id="KW-0804">Transcription</keyword>
<dbReference type="Gene3D" id="3.30.1360.10">
    <property type="entry name" value="RNA polymerase, RBP11-like subunit"/>
    <property type="match status" value="1"/>
</dbReference>
<dbReference type="STRING" id="1798704.A3J93_00685"/>
<dbReference type="SUPFAM" id="SSF56553">
    <property type="entry name" value="Insert subdomain of RNA polymerase alpha subunit"/>
    <property type="match status" value="1"/>
</dbReference>